<dbReference type="OrthoDB" id="27848at2157"/>
<dbReference type="InterPro" id="IPR000522">
    <property type="entry name" value="ABC_transptr_permease_BtuC"/>
</dbReference>
<evidence type="ECO:0000313" key="12">
    <source>
        <dbReference type="EMBL" id="SES86599.1"/>
    </source>
</evidence>
<dbReference type="SUPFAM" id="SSF81345">
    <property type="entry name" value="ABC transporter involved in vitamin B12 uptake, BtuC"/>
    <property type="match status" value="1"/>
</dbReference>
<evidence type="ECO:0000256" key="1">
    <source>
        <dbReference type="ARBA" id="ARBA00004651"/>
    </source>
</evidence>
<keyword evidence="5 11" id="KW-0812">Transmembrane</keyword>
<dbReference type="GO" id="GO:0033214">
    <property type="term" value="P:siderophore-iron import into cell"/>
    <property type="evidence" value="ECO:0007669"/>
    <property type="project" value="TreeGrafter"/>
</dbReference>
<keyword evidence="7 11" id="KW-0472">Membrane</keyword>
<feature type="transmembrane region" description="Helical" evidence="11">
    <location>
        <begin position="28"/>
        <end position="47"/>
    </location>
</feature>
<comment type="function">
    <text evidence="8">Required for corrinoid utilization. Probably part of the ABC transporter complex BtuCDF involved in cobalamin (vitamin B12) import. Probably involved in the translocation of the substrate across the membrane.</text>
</comment>
<dbReference type="CDD" id="cd06550">
    <property type="entry name" value="TM_ABC_iron-siderophores_like"/>
    <property type="match status" value="1"/>
</dbReference>
<feature type="transmembrane region" description="Helical" evidence="11">
    <location>
        <begin position="115"/>
        <end position="133"/>
    </location>
</feature>
<evidence type="ECO:0000256" key="11">
    <source>
        <dbReference type="SAM" id="Phobius"/>
    </source>
</evidence>
<keyword evidence="13" id="KW-1185">Reference proteome</keyword>
<keyword evidence="6 11" id="KW-1133">Transmembrane helix</keyword>
<accession>A0A1I0A094</accession>
<feature type="transmembrane region" description="Helical" evidence="11">
    <location>
        <begin position="153"/>
        <end position="173"/>
    </location>
</feature>
<keyword evidence="4" id="KW-1003">Cell membrane</keyword>
<evidence type="ECO:0000256" key="10">
    <source>
        <dbReference type="ARBA" id="ARBA00071366"/>
    </source>
</evidence>
<dbReference type="InterPro" id="IPR037294">
    <property type="entry name" value="ABC_BtuC-like"/>
</dbReference>
<dbReference type="GO" id="GO:0005886">
    <property type="term" value="C:plasma membrane"/>
    <property type="evidence" value="ECO:0007669"/>
    <property type="project" value="UniProtKB-SubCell"/>
</dbReference>
<evidence type="ECO:0000256" key="8">
    <source>
        <dbReference type="ARBA" id="ARBA00053891"/>
    </source>
</evidence>
<feature type="transmembrane region" description="Helical" evidence="11">
    <location>
        <begin position="339"/>
        <end position="358"/>
    </location>
</feature>
<sequence length="363" mass="38943">MEFIEGKMDELKEDTLPLAYTGYIRKKISFMIISSILLFLLLIYSIAVGAANISFTNVMAALFGYDVGNVSTIIWNIRLPRALTAIVSGIGLSVAGVALQSILRNPLGSPYTLGISHAAAFGAAFSVIVLGSGSMRSTGADAVMLNNPYMTTAVAFCFSMIATFILIAIARYRSASPEVMILTGVALASLFTAGTMFLQYFADDVQLAAVVFWTFGDVGRADWGDLGILTAVTIPSMVYFLLNRWNYNAIDAGDETAKGLGVNVEKVRLWGMLVASLMTAFVVAFLGVIGFVGLVCPHIARKFVGDEQRFLLPASCLTGGLLLLSADTAARLMLAPHELPVAILTAFMGAPLFLYLLIRGYQH</sequence>
<dbReference type="STRING" id="1353158.SAMN04488587_1353"/>
<evidence type="ECO:0000256" key="5">
    <source>
        <dbReference type="ARBA" id="ARBA00022692"/>
    </source>
</evidence>
<feature type="transmembrane region" description="Helical" evidence="11">
    <location>
        <begin position="179"/>
        <end position="202"/>
    </location>
</feature>
<feature type="transmembrane region" description="Helical" evidence="11">
    <location>
        <begin position="223"/>
        <end position="242"/>
    </location>
</feature>
<evidence type="ECO:0000256" key="7">
    <source>
        <dbReference type="ARBA" id="ARBA00023136"/>
    </source>
</evidence>
<protein>
    <recommendedName>
        <fullName evidence="10">Cobalamin import system permease protein BtuC</fullName>
    </recommendedName>
</protein>
<evidence type="ECO:0000256" key="4">
    <source>
        <dbReference type="ARBA" id="ARBA00022475"/>
    </source>
</evidence>
<comment type="subunit">
    <text evidence="9">The complex is composed of two ATP-binding proteins (BtuD), two transmembrane proteins (BtuC) and a solute-binding protein (BtuF).</text>
</comment>
<gene>
    <name evidence="12" type="ORF">SAMN04488587_1353</name>
</gene>
<dbReference type="PANTHER" id="PTHR30472:SF25">
    <property type="entry name" value="ABC TRANSPORTER PERMEASE PROTEIN MJ0876-RELATED"/>
    <property type="match status" value="1"/>
</dbReference>
<evidence type="ECO:0000256" key="2">
    <source>
        <dbReference type="ARBA" id="ARBA00007935"/>
    </source>
</evidence>
<dbReference type="GO" id="GO:0022857">
    <property type="term" value="F:transmembrane transporter activity"/>
    <property type="evidence" value="ECO:0007669"/>
    <property type="project" value="InterPro"/>
</dbReference>
<reference evidence="13" key="1">
    <citation type="submission" date="2016-10" db="EMBL/GenBank/DDBJ databases">
        <authorList>
            <person name="Varghese N."/>
            <person name="Submissions S."/>
        </authorList>
    </citation>
    <scope>NUCLEOTIDE SEQUENCE [LARGE SCALE GENOMIC DNA]</scope>
    <source>
        <strain evidence="13">SLH 33</strain>
    </source>
</reference>
<comment type="subcellular location">
    <subcellularLocation>
        <location evidence="1">Cell membrane</location>
        <topology evidence="1">Multi-pass membrane protein</topology>
    </subcellularLocation>
</comment>
<feature type="transmembrane region" description="Helical" evidence="11">
    <location>
        <begin position="82"/>
        <end position="103"/>
    </location>
</feature>
<dbReference type="EMBL" id="FOHQ01000003">
    <property type="protein sequence ID" value="SES86599.1"/>
    <property type="molecule type" value="Genomic_DNA"/>
</dbReference>
<feature type="transmembrane region" description="Helical" evidence="11">
    <location>
        <begin position="269"/>
        <end position="298"/>
    </location>
</feature>
<comment type="similarity">
    <text evidence="2">Belongs to the binding-protein-dependent transport system permease family. FecCD subfamily.</text>
</comment>
<evidence type="ECO:0000256" key="6">
    <source>
        <dbReference type="ARBA" id="ARBA00022989"/>
    </source>
</evidence>
<proteinExistence type="inferred from homology"/>
<dbReference type="Proteomes" id="UP000243338">
    <property type="component" value="Unassembled WGS sequence"/>
</dbReference>
<dbReference type="AlphaFoldDB" id="A0A1I0A094"/>
<dbReference type="PANTHER" id="PTHR30472">
    <property type="entry name" value="FERRIC ENTEROBACTIN TRANSPORT SYSTEM PERMEASE PROTEIN"/>
    <property type="match status" value="1"/>
</dbReference>
<evidence type="ECO:0000313" key="13">
    <source>
        <dbReference type="Proteomes" id="UP000243338"/>
    </source>
</evidence>
<dbReference type="Gene3D" id="1.10.3470.10">
    <property type="entry name" value="ABC transporter involved in vitamin B12 uptake, BtuC"/>
    <property type="match status" value="1"/>
</dbReference>
<dbReference type="Pfam" id="PF01032">
    <property type="entry name" value="FecCD"/>
    <property type="match status" value="1"/>
</dbReference>
<dbReference type="FunFam" id="1.10.3470.10:FF:000001">
    <property type="entry name" value="Vitamin B12 ABC transporter permease BtuC"/>
    <property type="match status" value="1"/>
</dbReference>
<dbReference type="RefSeq" id="WP_091689848.1">
    <property type="nucleotide sequence ID" value="NZ_CAAGSJ010000005.1"/>
</dbReference>
<keyword evidence="3" id="KW-0813">Transport</keyword>
<organism evidence="12 13">
    <name type="scientific">Methanococcoides vulcani</name>
    <dbReference type="NCBI Taxonomy" id="1353158"/>
    <lineage>
        <taxon>Archaea</taxon>
        <taxon>Methanobacteriati</taxon>
        <taxon>Methanobacteriota</taxon>
        <taxon>Stenosarchaea group</taxon>
        <taxon>Methanomicrobia</taxon>
        <taxon>Methanosarcinales</taxon>
        <taxon>Methanosarcinaceae</taxon>
        <taxon>Methanococcoides</taxon>
    </lineage>
</organism>
<name>A0A1I0A094_9EURY</name>
<evidence type="ECO:0000256" key="3">
    <source>
        <dbReference type="ARBA" id="ARBA00022448"/>
    </source>
</evidence>
<evidence type="ECO:0000256" key="9">
    <source>
        <dbReference type="ARBA" id="ARBA00064420"/>
    </source>
</evidence>